<dbReference type="InterPro" id="IPR005828">
    <property type="entry name" value="MFS_sugar_transport-like"/>
</dbReference>
<evidence type="ECO:0000256" key="2">
    <source>
        <dbReference type="ARBA" id="ARBA00022692"/>
    </source>
</evidence>
<feature type="transmembrane region" description="Helical" evidence="5">
    <location>
        <begin position="411"/>
        <end position="430"/>
    </location>
</feature>
<feature type="transmembrane region" description="Helical" evidence="5">
    <location>
        <begin position="264"/>
        <end position="282"/>
    </location>
</feature>
<feature type="transmembrane region" description="Helical" evidence="5">
    <location>
        <begin position="21"/>
        <end position="46"/>
    </location>
</feature>
<dbReference type="InterPro" id="IPR020846">
    <property type="entry name" value="MFS_dom"/>
</dbReference>
<feature type="domain" description="Major facilitator superfamily (MFS) profile" evidence="6">
    <location>
        <begin position="89"/>
        <end position="525"/>
    </location>
</feature>
<protein>
    <submittedName>
        <fullName evidence="8">Organic cation transporter 1-like</fullName>
    </submittedName>
</protein>
<dbReference type="InterPro" id="IPR036259">
    <property type="entry name" value="MFS_trans_sf"/>
</dbReference>
<dbReference type="Gene3D" id="1.20.1250.20">
    <property type="entry name" value="MFS general substrate transporter like domains"/>
    <property type="match status" value="1"/>
</dbReference>
<evidence type="ECO:0000256" key="4">
    <source>
        <dbReference type="ARBA" id="ARBA00023136"/>
    </source>
</evidence>
<dbReference type="SUPFAM" id="SSF103473">
    <property type="entry name" value="MFS general substrate transporter"/>
    <property type="match status" value="1"/>
</dbReference>
<feature type="transmembrane region" description="Helical" evidence="5">
    <location>
        <begin position="177"/>
        <end position="197"/>
    </location>
</feature>
<dbReference type="RefSeq" id="XP_013779801.1">
    <property type="nucleotide sequence ID" value="XM_013924347.2"/>
</dbReference>
<dbReference type="CDD" id="cd17317">
    <property type="entry name" value="MFS_SLC22"/>
    <property type="match status" value="1"/>
</dbReference>
<evidence type="ECO:0000256" key="5">
    <source>
        <dbReference type="SAM" id="Phobius"/>
    </source>
</evidence>
<dbReference type="PANTHER" id="PTHR24064">
    <property type="entry name" value="SOLUTE CARRIER FAMILY 22 MEMBER"/>
    <property type="match status" value="1"/>
</dbReference>
<accession>A0ABM1BDJ1</accession>
<feature type="transmembrane region" description="Helical" evidence="5">
    <location>
        <begin position="500"/>
        <end position="520"/>
    </location>
</feature>
<dbReference type="PROSITE" id="PS50850">
    <property type="entry name" value="MFS"/>
    <property type="match status" value="1"/>
</dbReference>
<evidence type="ECO:0000313" key="8">
    <source>
        <dbReference type="RefSeq" id="XP_013779801.1"/>
    </source>
</evidence>
<feature type="transmembrane region" description="Helical" evidence="5">
    <location>
        <begin position="235"/>
        <end position="258"/>
    </location>
</feature>
<evidence type="ECO:0000313" key="7">
    <source>
        <dbReference type="Proteomes" id="UP000694941"/>
    </source>
</evidence>
<keyword evidence="2 5" id="KW-0812">Transmembrane</keyword>
<keyword evidence="3 5" id="KW-1133">Transmembrane helix</keyword>
<comment type="subcellular location">
    <subcellularLocation>
        <location evidence="1">Membrane</location>
        <topology evidence="1">Multi-pass membrane protein</topology>
    </subcellularLocation>
</comment>
<organism evidence="7 8">
    <name type="scientific">Limulus polyphemus</name>
    <name type="common">Atlantic horseshoe crab</name>
    <dbReference type="NCBI Taxonomy" id="6850"/>
    <lineage>
        <taxon>Eukaryota</taxon>
        <taxon>Metazoa</taxon>
        <taxon>Ecdysozoa</taxon>
        <taxon>Arthropoda</taxon>
        <taxon>Chelicerata</taxon>
        <taxon>Merostomata</taxon>
        <taxon>Xiphosura</taxon>
        <taxon>Limulidae</taxon>
        <taxon>Limulus</taxon>
    </lineage>
</organism>
<feature type="transmembrane region" description="Helical" evidence="5">
    <location>
        <begin position="354"/>
        <end position="371"/>
    </location>
</feature>
<dbReference type="GeneID" id="106464219"/>
<keyword evidence="4 5" id="KW-0472">Membrane</keyword>
<reference evidence="8" key="1">
    <citation type="submission" date="2025-08" db="UniProtKB">
        <authorList>
            <consortium name="RefSeq"/>
        </authorList>
    </citation>
    <scope>IDENTIFICATION</scope>
    <source>
        <tissue evidence="8">Muscle</tissue>
    </source>
</reference>
<sequence length="613" mass="68615">MKMDLDDVLPHIGKFGLYQQLMYFILCIPASIPAVFTLFNVVFISATPEHWCRVPETDFLYQMTPNERKSLSIPLEKRDGRVQHSRCKMFDVNFTQVVYDALSQGLKPVADPNWPKTTCHHGWVYDREVFENTLVSEMDVVCTESWKPTLATSLFYAGSLFGNILFGYIADKFGRKISFLAIVVTNVLLGIIAAFPSNYTAYIVYRTLIGFTFPSIFQIPFIMGLELMSPDKRTFSGIVVCVFFASAMALLAGIAAAVREWFKLSLITSVPFIFLVAYWWIIPESPRWLLSNNRIDDAEVIIQKIAKVNKKEIPPNFIRTFLEEWKDVNSKVMDDESKTSILDLFRNRNLCKKVVIVSFVWVVNAVVYSGLSLGASQLGVNAYLAFAISSLVEIPADLLVWYAMDAWGRRWVTCGTMLMGGLACICTIFIPSENVWGPVILSNIGKFGIAASFAVIYVYAGELFPTVLRGSAMAIGSVVSSVGLIAAPHILYLSELYGRVVPIIIMGIMSVAGATAVAFLPETLNTHLPQTVKDGEEFGKNFKFWSCVKRKPSQKNEQTCINLESPQVEMQSPSVWNTSNERGPKTKEDCLTDTSKWSLTNKLENNSTEILVT</sequence>
<gene>
    <name evidence="8" type="primary">LOC106464219</name>
</gene>
<evidence type="ECO:0000259" key="6">
    <source>
        <dbReference type="PROSITE" id="PS50850"/>
    </source>
</evidence>
<feature type="transmembrane region" description="Helical" evidence="5">
    <location>
        <begin position="436"/>
        <end position="460"/>
    </location>
</feature>
<dbReference type="Pfam" id="PF00083">
    <property type="entry name" value="Sugar_tr"/>
    <property type="match status" value="1"/>
</dbReference>
<dbReference type="Proteomes" id="UP000694941">
    <property type="component" value="Unplaced"/>
</dbReference>
<evidence type="ECO:0000256" key="3">
    <source>
        <dbReference type="ARBA" id="ARBA00022989"/>
    </source>
</evidence>
<proteinExistence type="predicted"/>
<keyword evidence="7" id="KW-1185">Reference proteome</keyword>
<evidence type="ECO:0000256" key="1">
    <source>
        <dbReference type="ARBA" id="ARBA00004141"/>
    </source>
</evidence>
<name>A0ABM1BDJ1_LIMPO</name>
<feature type="transmembrane region" description="Helical" evidence="5">
    <location>
        <begin position="203"/>
        <end position="223"/>
    </location>
</feature>
<feature type="transmembrane region" description="Helical" evidence="5">
    <location>
        <begin position="153"/>
        <end position="170"/>
    </location>
</feature>
<feature type="transmembrane region" description="Helical" evidence="5">
    <location>
        <begin position="472"/>
        <end position="494"/>
    </location>
</feature>